<evidence type="ECO:0000313" key="2">
    <source>
        <dbReference type="Proteomes" id="UP001603857"/>
    </source>
</evidence>
<dbReference type="AlphaFoldDB" id="A0ABD1MAG7"/>
<dbReference type="Proteomes" id="UP001603857">
    <property type="component" value="Unassembled WGS sequence"/>
</dbReference>
<evidence type="ECO:0000313" key="1">
    <source>
        <dbReference type="EMBL" id="KAL2332781.1"/>
    </source>
</evidence>
<accession>A0ABD1MAG7</accession>
<comment type="caution">
    <text evidence="1">The sequence shown here is derived from an EMBL/GenBank/DDBJ whole genome shotgun (WGS) entry which is preliminary data.</text>
</comment>
<sequence>MMLILELIIVLILVLDLINYYANPDVPILVCCSADLELVVGFISQVFLSHCVFQRFIFQEAATPNVADLRGSNFTTQHLIDLFKSCGKTGSLKHATCVDGHVLKSGFGDRTPTPNGVLPDGFAFSAGLQFRMGQLAILIKQMDNEEVVQFAASTKEYDTNTLTGNASSVFFSRRSLNKL</sequence>
<dbReference type="EMBL" id="JBGMDY010000005">
    <property type="protein sequence ID" value="KAL2332781.1"/>
    <property type="molecule type" value="Genomic_DNA"/>
</dbReference>
<protein>
    <recommendedName>
        <fullName evidence="3">Peroxidase</fullName>
    </recommendedName>
</protein>
<proteinExistence type="predicted"/>
<evidence type="ECO:0008006" key="3">
    <source>
        <dbReference type="Google" id="ProtNLM"/>
    </source>
</evidence>
<name>A0ABD1MAG7_9FABA</name>
<gene>
    <name evidence="1" type="ORF">Fmac_013994</name>
</gene>
<reference evidence="1 2" key="1">
    <citation type="submission" date="2024-08" db="EMBL/GenBank/DDBJ databases">
        <title>Insights into the chromosomal genome structure of Flemingia macrophylla.</title>
        <authorList>
            <person name="Ding Y."/>
            <person name="Zhao Y."/>
            <person name="Bi W."/>
            <person name="Wu M."/>
            <person name="Zhao G."/>
            <person name="Gong Y."/>
            <person name="Li W."/>
            <person name="Zhang P."/>
        </authorList>
    </citation>
    <scope>NUCLEOTIDE SEQUENCE [LARGE SCALE GENOMIC DNA]</scope>
    <source>
        <strain evidence="1">DYQJB</strain>
        <tissue evidence="1">Leaf</tissue>
    </source>
</reference>
<keyword evidence="2" id="KW-1185">Reference proteome</keyword>
<organism evidence="1 2">
    <name type="scientific">Flemingia macrophylla</name>
    <dbReference type="NCBI Taxonomy" id="520843"/>
    <lineage>
        <taxon>Eukaryota</taxon>
        <taxon>Viridiplantae</taxon>
        <taxon>Streptophyta</taxon>
        <taxon>Embryophyta</taxon>
        <taxon>Tracheophyta</taxon>
        <taxon>Spermatophyta</taxon>
        <taxon>Magnoliopsida</taxon>
        <taxon>eudicotyledons</taxon>
        <taxon>Gunneridae</taxon>
        <taxon>Pentapetalae</taxon>
        <taxon>rosids</taxon>
        <taxon>fabids</taxon>
        <taxon>Fabales</taxon>
        <taxon>Fabaceae</taxon>
        <taxon>Papilionoideae</taxon>
        <taxon>50 kb inversion clade</taxon>
        <taxon>NPAAA clade</taxon>
        <taxon>indigoferoid/millettioid clade</taxon>
        <taxon>Phaseoleae</taxon>
        <taxon>Flemingia</taxon>
    </lineage>
</organism>